<dbReference type="SUPFAM" id="SSF50249">
    <property type="entry name" value="Nucleic acid-binding proteins"/>
    <property type="match status" value="1"/>
</dbReference>
<dbReference type="InterPro" id="IPR004365">
    <property type="entry name" value="NA-bd_OB_tRNA"/>
</dbReference>
<evidence type="ECO:0000313" key="7">
    <source>
        <dbReference type="Proteomes" id="UP000023152"/>
    </source>
</evidence>
<dbReference type="PANTHER" id="PTHR13989">
    <property type="entry name" value="REPLICATION PROTEIN A-RELATED"/>
    <property type="match status" value="1"/>
</dbReference>
<keyword evidence="7" id="KW-1185">Reference proteome</keyword>
<accession>X6LW66</accession>
<comment type="subcellular location">
    <subcellularLocation>
        <location evidence="1">Nucleus</location>
    </subcellularLocation>
</comment>
<dbReference type="Pfam" id="PF01336">
    <property type="entry name" value="tRNA_anti-codon"/>
    <property type="match status" value="1"/>
</dbReference>
<name>X6LW66_RETFI</name>
<dbReference type="GO" id="GO:0003697">
    <property type="term" value="F:single-stranded DNA binding"/>
    <property type="evidence" value="ECO:0007669"/>
    <property type="project" value="TreeGrafter"/>
</dbReference>
<dbReference type="GO" id="GO:0000724">
    <property type="term" value="P:double-strand break repair via homologous recombination"/>
    <property type="evidence" value="ECO:0007669"/>
    <property type="project" value="TreeGrafter"/>
</dbReference>
<evidence type="ECO:0000256" key="4">
    <source>
        <dbReference type="SAM" id="MobiDB-lite"/>
    </source>
</evidence>
<evidence type="ECO:0000313" key="6">
    <source>
        <dbReference type="EMBL" id="ETO05362.1"/>
    </source>
</evidence>
<evidence type="ECO:0000256" key="3">
    <source>
        <dbReference type="ARBA" id="ARBA00023242"/>
    </source>
</evidence>
<dbReference type="GO" id="GO:0000781">
    <property type="term" value="C:chromosome, telomeric region"/>
    <property type="evidence" value="ECO:0007669"/>
    <property type="project" value="TreeGrafter"/>
</dbReference>
<feature type="compositionally biased region" description="Polar residues" evidence="4">
    <location>
        <begin position="24"/>
        <end position="36"/>
    </location>
</feature>
<evidence type="ECO:0000256" key="1">
    <source>
        <dbReference type="ARBA" id="ARBA00004123"/>
    </source>
</evidence>
<dbReference type="GO" id="GO:0006289">
    <property type="term" value="P:nucleotide-excision repair"/>
    <property type="evidence" value="ECO:0007669"/>
    <property type="project" value="TreeGrafter"/>
</dbReference>
<dbReference type="CDD" id="cd04478">
    <property type="entry name" value="RPA2_DBD_D"/>
    <property type="match status" value="1"/>
</dbReference>
<dbReference type="EMBL" id="ASPP01028226">
    <property type="protein sequence ID" value="ETO05362.1"/>
    <property type="molecule type" value="Genomic_DNA"/>
</dbReference>
<dbReference type="AlphaFoldDB" id="X6LW66"/>
<dbReference type="PANTHER" id="PTHR13989:SF16">
    <property type="entry name" value="REPLICATION PROTEIN A2"/>
    <property type="match status" value="1"/>
</dbReference>
<gene>
    <name evidence="6" type="ORF">RFI_32036</name>
</gene>
<feature type="region of interest" description="Disordered" evidence="4">
    <location>
        <begin position="1"/>
        <end position="40"/>
    </location>
</feature>
<keyword evidence="3" id="KW-0539">Nucleus</keyword>
<dbReference type="InterPro" id="IPR012340">
    <property type="entry name" value="NA-bd_OB-fold"/>
</dbReference>
<dbReference type="GO" id="GO:0035861">
    <property type="term" value="C:site of double-strand break"/>
    <property type="evidence" value="ECO:0007669"/>
    <property type="project" value="TreeGrafter"/>
</dbReference>
<dbReference type="Gene3D" id="1.10.10.10">
    <property type="entry name" value="Winged helix-like DNA-binding domain superfamily/Winged helix DNA-binding domain"/>
    <property type="match status" value="1"/>
</dbReference>
<evidence type="ECO:0000259" key="5">
    <source>
        <dbReference type="Pfam" id="PF01336"/>
    </source>
</evidence>
<organism evidence="6 7">
    <name type="scientific">Reticulomyxa filosa</name>
    <dbReference type="NCBI Taxonomy" id="46433"/>
    <lineage>
        <taxon>Eukaryota</taxon>
        <taxon>Sar</taxon>
        <taxon>Rhizaria</taxon>
        <taxon>Retaria</taxon>
        <taxon>Foraminifera</taxon>
        <taxon>Monothalamids</taxon>
        <taxon>Reticulomyxidae</taxon>
        <taxon>Reticulomyxa</taxon>
    </lineage>
</organism>
<proteinExistence type="predicted"/>
<dbReference type="GO" id="GO:0006260">
    <property type="term" value="P:DNA replication"/>
    <property type="evidence" value="ECO:0007669"/>
    <property type="project" value="TreeGrafter"/>
</dbReference>
<sequence>MLGGNYDQRDFSGSQMGGFLNSPGIGSQTNNSSTTKPGRLVGESSLIPVTIKQITTAHEEPDAPFTIDGRDSFNVTIVGAITHVEVQSTNTAVTLSDGTDEIAVKIWTSEEGRVADVEKLKNLQKGTYIKVFGRPQLYRGTRSVTCYHLDIIQDSNEITLHLVEALYAHLMNINNNNKRITSIAKTNTNTTPLKRDGGSTMRSLANPSGRPLNDSYGIGSSGPSVLHASASTHLTGSNINTGDVDEDTEMTDLEKRIITVVKNPTFLASDGGCHINDVFKALSQYNLNEIKEAIQRLSEDGQLEALFFHFLFFKKLIVGERTFFIRRKWFFSGVFVLLQTTPSNSFKKNFDTASTVILAAYCKKRFKKILLVHVKRQIRIIVIEFDV</sequence>
<keyword evidence="2" id="KW-0238">DNA-binding</keyword>
<evidence type="ECO:0000256" key="2">
    <source>
        <dbReference type="ARBA" id="ARBA00023125"/>
    </source>
</evidence>
<feature type="domain" description="OB" evidence="5">
    <location>
        <begin position="75"/>
        <end position="150"/>
    </location>
</feature>
<reference evidence="6 7" key="1">
    <citation type="journal article" date="2013" name="Curr. Biol.">
        <title>The Genome of the Foraminiferan Reticulomyxa filosa.</title>
        <authorList>
            <person name="Glockner G."/>
            <person name="Hulsmann N."/>
            <person name="Schleicher M."/>
            <person name="Noegel A.A."/>
            <person name="Eichinger L."/>
            <person name="Gallinger C."/>
            <person name="Pawlowski J."/>
            <person name="Sierra R."/>
            <person name="Euteneuer U."/>
            <person name="Pillet L."/>
            <person name="Moustafa A."/>
            <person name="Platzer M."/>
            <person name="Groth M."/>
            <person name="Szafranski K."/>
            <person name="Schliwa M."/>
        </authorList>
    </citation>
    <scope>NUCLEOTIDE SEQUENCE [LARGE SCALE GENOMIC DNA]</scope>
</reference>
<dbReference type="Gene3D" id="2.40.50.140">
    <property type="entry name" value="Nucleic acid-binding proteins"/>
    <property type="match status" value="1"/>
</dbReference>
<dbReference type="OMA" id="CHINDVF"/>
<protein>
    <recommendedName>
        <fullName evidence="5">OB domain-containing protein</fullName>
    </recommendedName>
</protein>
<dbReference type="Proteomes" id="UP000023152">
    <property type="component" value="Unassembled WGS sequence"/>
</dbReference>
<dbReference type="OrthoDB" id="25571at2759"/>
<dbReference type="GO" id="GO:0005662">
    <property type="term" value="C:DNA replication factor A complex"/>
    <property type="evidence" value="ECO:0007669"/>
    <property type="project" value="TreeGrafter"/>
</dbReference>
<dbReference type="InterPro" id="IPR036388">
    <property type="entry name" value="WH-like_DNA-bd_sf"/>
</dbReference>
<comment type="caution">
    <text evidence="6">The sequence shown here is derived from an EMBL/GenBank/DDBJ whole genome shotgun (WGS) entry which is preliminary data.</text>
</comment>
<dbReference type="InterPro" id="IPR040260">
    <property type="entry name" value="RFA2-like"/>
</dbReference>